<evidence type="ECO:0000313" key="3">
    <source>
        <dbReference type="Proteomes" id="UP001593833"/>
    </source>
</evidence>
<dbReference type="GO" id="GO:0016740">
    <property type="term" value="F:transferase activity"/>
    <property type="evidence" value="ECO:0007669"/>
    <property type="project" value="UniProtKB-KW"/>
</dbReference>
<feature type="transmembrane region" description="Helical" evidence="1">
    <location>
        <begin position="124"/>
        <end position="145"/>
    </location>
</feature>
<keyword evidence="2" id="KW-0808">Transferase</keyword>
<dbReference type="Gene3D" id="1.20.120.1760">
    <property type="match status" value="1"/>
</dbReference>
<dbReference type="InterPro" id="IPR043130">
    <property type="entry name" value="CDP-OH_PTrfase_TM_dom"/>
</dbReference>
<dbReference type="EMBL" id="JBHPKH010000050">
    <property type="protein sequence ID" value="MFC1572913.1"/>
    <property type="molecule type" value="Genomic_DNA"/>
</dbReference>
<sequence>MQSSFKTTLRKPLLPLARWLAAGGVHPDHVTVAGLVASLLSGLSIALGRLPVGLIWFVIALLCDVIDGDIARLRPGRTTRFGAFLDSSADRASEAFVFGGLLIGKAYSRGTLGLRGFDAGWVDWVWLLIWVLAFTGSFLVSYTRARAEGLGLDCTVGFAERPERMVVFLLLLICGFGASLWFLMLLTLMTWWTVYQRVAHVATQLKRTESGDS</sequence>
<name>A0ABV6YKP7_UNCEI</name>
<evidence type="ECO:0000313" key="2">
    <source>
        <dbReference type="EMBL" id="MFC1572913.1"/>
    </source>
</evidence>
<keyword evidence="3" id="KW-1185">Reference proteome</keyword>
<dbReference type="Proteomes" id="UP001593833">
    <property type="component" value="Unassembled WGS sequence"/>
</dbReference>
<comment type="caution">
    <text evidence="2">The sequence shown here is derived from an EMBL/GenBank/DDBJ whole genome shotgun (WGS) entry which is preliminary data.</text>
</comment>
<accession>A0ABV6YKP7</accession>
<dbReference type="Pfam" id="PF01066">
    <property type="entry name" value="CDP-OH_P_transf"/>
    <property type="match status" value="1"/>
</dbReference>
<protein>
    <submittedName>
        <fullName evidence="2">CDP-alcohol phosphatidyltransferase family protein</fullName>
        <ecNumber evidence="2">2.7.8.-</ecNumber>
    </submittedName>
</protein>
<keyword evidence="1" id="KW-1133">Transmembrane helix</keyword>
<gene>
    <name evidence="2" type="ORF">ACFL6M_04865</name>
</gene>
<dbReference type="EC" id="2.7.8.-" evidence="2"/>
<feature type="transmembrane region" description="Helical" evidence="1">
    <location>
        <begin position="166"/>
        <end position="192"/>
    </location>
</feature>
<keyword evidence="1" id="KW-0812">Transmembrane</keyword>
<proteinExistence type="predicted"/>
<organism evidence="2 3">
    <name type="scientific">Eiseniibacteriota bacterium</name>
    <dbReference type="NCBI Taxonomy" id="2212470"/>
    <lineage>
        <taxon>Bacteria</taxon>
        <taxon>Candidatus Eiseniibacteriota</taxon>
    </lineage>
</organism>
<dbReference type="InterPro" id="IPR000462">
    <property type="entry name" value="CDP-OH_P_trans"/>
</dbReference>
<keyword evidence="1" id="KW-0472">Membrane</keyword>
<feature type="transmembrane region" description="Helical" evidence="1">
    <location>
        <begin position="37"/>
        <end position="62"/>
    </location>
</feature>
<evidence type="ECO:0000256" key="1">
    <source>
        <dbReference type="SAM" id="Phobius"/>
    </source>
</evidence>
<reference evidence="2 3" key="1">
    <citation type="submission" date="2024-09" db="EMBL/GenBank/DDBJ databases">
        <authorList>
            <person name="D'Angelo T."/>
        </authorList>
    </citation>
    <scope>NUCLEOTIDE SEQUENCE [LARGE SCALE GENOMIC DNA]</scope>
    <source>
        <strain evidence="2">SAG AM-320-E07</strain>
    </source>
</reference>